<sequence length="86" mass="10323">MKHKWHDEIVAWAGGAEIEFLSKQTCTWEIATQPSWETYVQYRIKPQPKEKKYLYGYITNNNGQVIFYDDKKRTENYICKIDVLDD</sequence>
<dbReference type="EMBL" id="LR797818">
    <property type="protein sequence ID" value="CAB4240929.1"/>
    <property type="molecule type" value="Genomic_DNA"/>
</dbReference>
<gene>
    <name evidence="1" type="ORF">UFOVP22_29</name>
</gene>
<reference evidence="1" key="1">
    <citation type="submission" date="2020-05" db="EMBL/GenBank/DDBJ databases">
        <authorList>
            <person name="Chiriac C."/>
            <person name="Salcher M."/>
            <person name="Ghai R."/>
            <person name="Kavagutti S V."/>
        </authorList>
    </citation>
    <scope>NUCLEOTIDE SEQUENCE</scope>
</reference>
<evidence type="ECO:0000313" key="1">
    <source>
        <dbReference type="EMBL" id="CAB4240929.1"/>
    </source>
</evidence>
<protein>
    <submittedName>
        <fullName evidence="1">Uncharacterized protein</fullName>
    </submittedName>
</protein>
<accession>A0A6J5T8Q4</accession>
<proteinExistence type="predicted"/>
<name>A0A6J5T8Q4_9CAUD</name>
<organism evidence="1">
    <name type="scientific">uncultured Caudovirales phage</name>
    <dbReference type="NCBI Taxonomy" id="2100421"/>
    <lineage>
        <taxon>Viruses</taxon>
        <taxon>Duplodnaviria</taxon>
        <taxon>Heunggongvirae</taxon>
        <taxon>Uroviricota</taxon>
        <taxon>Caudoviricetes</taxon>
        <taxon>Peduoviridae</taxon>
        <taxon>Maltschvirus</taxon>
        <taxon>Maltschvirus maltsch</taxon>
    </lineage>
</organism>